<reference evidence="1 2" key="1">
    <citation type="journal article" date="2015" name="Nature">
        <title>rRNA introns, odd ribosomes, and small enigmatic genomes across a large radiation of phyla.</title>
        <authorList>
            <person name="Brown C.T."/>
            <person name="Hug L.A."/>
            <person name="Thomas B.C."/>
            <person name="Sharon I."/>
            <person name="Castelle C.J."/>
            <person name="Singh A."/>
            <person name="Wilkins M.J."/>
            <person name="Williams K.H."/>
            <person name="Banfield J.F."/>
        </authorList>
    </citation>
    <scope>NUCLEOTIDE SEQUENCE [LARGE SCALE GENOMIC DNA]</scope>
</reference>
<gene>
    <name evidence="1" type="ORF">UW22_C0045G0002</name>
</gene>
<organism evidence="1 2">
    <name type="scientific">Candidatus Gottesmanbacteria bacterium GW2011_GWB1_44_11c</name>
    <dbReference type="NCBI Taxonomy" id="1618447"/>
    <lineage>
        <taxon>Bacteria</taxon>
        <taxon>Candidatus Gottesmaniibacteriota</taxon>
    </lineage>
</organism>
<dbReference type="AlphaFoldDB" id="A0A0G1IW26"/>
<comment type="caution">
    <text evidence="1">The sequence shown here is derived from an EMBL/GenBank/DDBJ whole genome shotgun (WGS) entry which is preliminary data.</text>
</comment>
<sequence>MYSSDMAKGILTKIDIDWLIDSMKVVFPTKEETTVKYDKLMEKLDKFVGDIKDKREAQELHTGDHQRIDKRVTRVESHLNLPPFAD</sequence>
<evidence type="ECO:0000313" key="2">
    <source>
        <dbReference type="Proteomes" id="UP000034617"/>
    </source>
</evidence>
<dbReference type="Proteomes" id="UP000034617">
    <property type="component" value="Unassembled WGS sequence"/>
</dbReference>
<dbReference type="EMBL" id="LCHM01000045">
    <property type="protein sequence ID" value="KKT36052.1"/>
    <property type="molecule type" value="Genomic_DNA"/>
</dbReference>
<name>A0A0G1IW26_9BACT</name>
<proteinExistence type="predicted"/>
<accession>A0A0G1IW26</accession>
<protein>
    <submittedName>
        <fullName evidence="1">Uncharacterized protein</fullName>
    </submittedName>
</protein>
<evidence type="ECO:0000313" key="1">
    <source>
        <dbReference type="EMBL" id="KKT36052.1"/>
    </source>
</evidence>